<reference evidence="2" key="1">
    <citation type="journal article" date="2020" name="Cell">
        <title>Large-Scale Comparative Analyses of Tick Genomes Elucidate Their Genetic Diversity and Vector Capacities.</title>
        <authorList>
            <consortium name="Tick Genome and Microbiome Consortium (TIGMIC)"/>
            <person name="Jia N."/>
            <person name="Wang J."/>
            <person name="Shi W."/>
            <person name="Du L."/>
            <person name="Sun Y."/>
            <person name="Zhan W."/>
            <person name="Jiang J.F."/>
            <person name="Wang Q."/>
            <person name="Zhang B."/>
            <person name="Ji P."/>
            <person name="Bell-Sakyi L."/>
            <person name="Cui X.M."/>
            <person name="Yuan T.T."/>
            <person name="Jiang B.G."/>
            <person name="Yang W.F."/>
            <person name="Lam T.T."/>
            <person name="Chang Q.C."/>
            <person name="Ding S.J."/>
            <person name="Wang X.J."/>
            <person name="Zhu J.G."/>
            <person name="Ruan X.D."/>
            <person name="Zhao L."/>
            <person name="Wei J.T."/>
            <person name="Ye R.Z."/>
            <person name="Que T.C."/>
            <person name="Du C.H."/>
            <person name="Zhou Y.H."/>
            <person name="Cheng J.X."/>
            <person name="Dai P.F."/>
            <person name="Guo W.B."/>
            <person name="Han X.H."/>
            <person name="Huang E.J."/>
            <person name="Li L.F."/>
            <person name="Wei W."/>
            <person name="Gao Y.C."/>
            <person name="Liu J.Z."/>
            <person name="Shao H.Z."/>
            <person name="Wang X."/>
            <person name="Wang C.C."/>
            <person name="Yang T.C."/>
            <person name="Huo Q.B."/>
            <person name="Li W."/>
            <person name="Chen H.Y."/>
            <person name="Chen S.E."/>
            <person name="Zhou L.G."/>
            <person name="Ni X.B."/>
            <person name="Tian J.H."/>
            <person name="Sheng Y."/>
            <person name="Liu T."/>
            <person name="Pan Y.S."/>
            <person name="Xia L.Y."/>
            <person name="Li J."/>
            <person name="Zhao F."/>
            <person name="Cao W.C."/>
        </authorList>
    </citation>
    <scope>NUCLEOTIDE SEQUENCE</scope>
    <source>
        <strain evidence="2">Rsan-2018</strain>
    </source>
</reference>
<feature type="region of interest" description="Disordered" evidence="1">
    <location>
        <begin position="134"/>
        <end position="155"/>
    </location>
</feature>
<reference evidence="2" key="2">
    <citation type="submission" date="2021-09" db="EMBL/GenBank/DDBJ databases">
        <authorList>
            <person name="Jia N."/>
            <person name="Wang J."/>
            <person name="Shi W."/>
            <person name="Du L."/>
            <person name="Sun Y."/>
            <person name="Zhan W."/>
            <person name="Jiang J."/>
            <person name="Wang Q."/>
            <person name="Zhang B."/>
            <person name="Ji P."/>
            <person name="Sakyi L.B."/>
            <person name="Cui X."/>
            <person name="Yuan T."/>
            <person name="Jiang B."/>
            <person name="Yang W."/>
            <person name="Lam T.T.-Y."/>
            <person name="Chang Q."/>
            <person name="Ding S."/>
            <person name="Wang X."/>
            <person name="Zhu J."/>
            <person name="Ruan X."/>
            <person name="Zhao L."/>
            <person name="Wei J."/>
            <person name="Que T."/>
            <person name="Du C."/>
            <person name="Cheng J."/>
            <person name="Dai P."/>
            <person name="Han X."/>
            <person name="Huang E."/>
            <person name="Gao Y."/>
            <person name="Liu J."/>
            <person name="Shao H."/>
            <person name="Ye R."/>
            <person name="Li L."/>
            <person name="Wei W."/>
            <person name="Wang X."/>
            <person name="Wang C."/>
            <person name="Huo Q."/>
            <person name="Li W."/>
            <person name="Guo W."/>
            <person name="Chen H."/>
            <person name="Chen S."/>
            <person name="Zhou L."/>
            <person name="Zhou L."/>
            <person name="Ni X."/>
            <person name="Tian J."/>
            <person name="Zhou Y."/>
            <person name="Sheng Y."/>
            <person name="Liu T."/>
            <person name="Pan Y."/>
            <person name="Xia L."/>
            <person name="Li J."/>
            <person name="Zhao F."/>
            <person name="Cao W."/>
        </authorList>
    </citation>
    <scope>NUCLEOTIDE SEQUENCE</scope>
    <source>
        <strain evidence="2">Rsan-2018</strain>
        <tissue evidence="2">Larvae</tissue>
    </source>
</reference>
<gene>
    <name evidence="2" type="ORF">HPB52_022786</name>
</gene>
<evidence type="ECO:0000256" key="1">
    <source>
        <dbReference type="SAM" id="MobiDB-lite"/>
    </source>
</evidence>
<organism evidence="2 3">
    <name type="scientific">Rhipicephalus sanguineus</name>
    <name type="common">Brown dog tick</name>
    <name type="synonym">Ixodes sanguineus</name>
    <dbReference type="NCBI Taxonomy" id="34632"/>
    <lineage>
        <taxon>Eukaryota</taxon>
        <taxon>Metazoa</taxon>
        <taxon>Ecdysozoa</taxon>
        <taxon>Arthropoda</taxon>
        <taxon>Chelicerata</taxon>
        <taxon>Arachnida</taxon>
        <taxon>Acari</taxon>
        <taxon>Parasitiformes</taxon>
        <taxon>Ixodida</taxon>
        <taxon>Ixodoidea</taxon>
        <taxon>Ixodidae</taxon>
        <taxon>Rhipicephalinae</taxon>
        <taxon>Rhipicephalus</taxon>
        <taxon>Rhipicephalus</taxon>
    </lineage>
</organism>
<keyword evidence="3" id="KW-1185">Reference proteome</keyword>
<evidence type="ECO:0000313" key="2">
    <source>
        <dbReference type="EMBL" id="KAH7969939.1"/>
    </source>
</evidence>
<accession>A0A9D4Q7S5</accession>
<evidence type="ECO:0000313" key="3">
    <source>
        <dbReference type="Proteomes" id="UP000821837"/>
    </source>
</evidence>
<dbReference type="EMBL" id="JABSTV010001248">
    <property type="protein sequence ID" value="KAH7969939.1"/>
    <property type="molecule type" value="Genomic_DNA"/>
</dbReference>
<comment type="caution">
    <text evidence="2">The sequence shown here is derived from an EMBL/GenBank/DDBJ whole genome shotgun (WGS) entry which is preliminary data.</text>
</comment>
<sequence length="181" mass="19870">MVIREVLLQIWTPGSPSPPSAINEAAYSRVTKIHPVTAYVSPAGITSRRVIRGVDTDFDDATLSRMLIQPRNLSLLGARPIKNTAAVILRCNGLEVPNYIHCGQVTYCCTLYKCQIHTCRNCGQVGLRQDVCPTPSTKPRIPPNPKGRNRSDPAVVSASRLAKMIMIGEDDDPTDYSPLQK</sequence>
<dbReference type="AlphaFoldDB" id="A0A9D4Q7S5"/>
<name>A0A9D4Q7S5_RHISA</name>
<proteinExistence type="predicted"/>
<dbReference type="Proteomes" id="UP000821837">
    <property type="component" value="Unassembled WGS sequence"/>
</dbReference>
<protein>
    <submittedName>
        <fullName evidence="2">Uncharacterized protein</fullName>
    </submittedName>
</protein>